<dbReference type="EMBL" id="JBBBZM010000036">
    <property type="protein sequence ID" value="KAL0637327.1"/>
    <property type="molecule type" value="Genomic_DNA"/>
</dbReference>
<proteinExistence type="predicted"/>
<comment type="caution">
    <text evidence="2">The sequence shown here is derived from an EMBL/GenBank/DDBJ whole genome shotgun (WGS) entry which is preliminary data.</text>
</comment>
<evidence type="ECO:0000313" key="3">
    <source>
        <dbReference type="Proteomes" id="UP001447188"/>
    </source>
</evidence>
<feature type="transmembrane region" description="Helical" evidence="1">
    <location>
        <begin position="123"/>
        <end position="139"/>
    </location>
</feature>
<sequence>MEMVHLVNSAIGVISEFLGSVIGGIVWFFGLIVSAIDCTDPTTMGIFSFLVACALLAISRSFGCPGSPFFSATVNGALHYLLRGKLRILVICASLALSRVSGCPKPVVLAMAANCGLRYMPRGTLRLLAICASLAFAYYGSGDSLLAVFGSAAGWMLSSLIEDEGGKVWLVGAAFKIPTPPDTTLESKKGLAVARNAMYERLY</sequence>
<name>A0ABR3GN31_9PEZI</name>
<protein>
    <submittedName>
        <fullName evidence="2">Uncharacterized protein</fullName>
    </submittedName>
</protein>
<evidence type="ECO:0000313" key="2">
    <source>
        <dbReference type="EMBL" id="KAL0637327.1"/>
    </source>
</evidence>
<keyword evidence="1" id="KW-0812">Transmembrane</keyword>
<feature type="transmembrane region" description="Helical" evidence="1">
    <location>
        <begin position="6"/>
        <end position="32"/>
    </location>
</feature>
<reference evidence="2 3" key="1">
    <citation type="submission" date="2024-02" db="EMBL/GenBank/DDBJ databases">
        <title>Discinaceae phylogenomics.</title>
        <authorList>
            <person name="Dirks A.C."/>
            <person name="James T.Y."/>
        </authorList>
    </citation>
    <scope>NUCLEOTIDE SEQUENCE [LARGE SCALE GENOMIC DNA]</scope>
    <source>
        <strain evidence="2 3">ACD0624</strain>
    </source>
</reference>
<gene>
    <name evidence="2" type="ORF">Q9L58_003660</name>
</gene>
<evidence type="ECO:0000256" key="1">
    <source>
        <dbReference type="SAM" id="Phobius"/>
    </source>
</evidence>
<accession>A0ABR3GN31</accession>
<keyword evidence="1" id="KW-1133">Transmembrane helix</keyword>
<feature type="transmembrane region" description="Helical" evidence="1">
    <location>
        <begin position="44"/>
        <end position="62"/>
    </location>
</feature>
<keyword evidence="1" id="KW-0472">Membrane</keyword>
<organism evidence="2 3">
    <name type="scientific">Discina gigas</name>
    <dbReference type="NCBI Taxonomy" id="1032678"/>
    <lineage>
        <taxon>Eukaryota</taxon>
        <taxon>Fungi</taxon>
        <taxon>Dikarya</taxon>
        <taxon>Ascomycota</taxon>
        <taxon>Pezizomycotina</taxon>
        <taxon>Pezizomycetes</taxon>
        <taxon>Pezizales</taxon>
        <taxon>Discinaceae</taxon>
        <taxon>Discina</taxon>
    </lineage>
</organism>
<keyword evidence="3" id="KW-1185">Reference proteome</keyword>
<dbReference type="Proteomes" id="UP001447188">
    <property type="component" value="Unassembled WGS sequence"/>
</dbReference>